<organism evidence="2 3">
    <name type="scientific">Gordonia araii NBRC 100433</name>
    <dbReference type="NCBI Taxonomy" id="1073574"/>
    <lineage>
        <taxon>Bacteria</taxon>
        <taxon>Bacillati</taxon>
        <taxon>Actinomycetota</taxon>
        <taxon>Actinomycetes</taxon>
        <taxon>Mycobacteriales</taxon>
        <taxon>Gordoniaceae</taxon>
        <taxon>Gordonia</taxon>
    </lineage>
</organism>
<evidence type="ECO:0000256" key="1">
    <source>
        <dbReference type="SAM" id="SignalP"/>
    </source>
</evidence>
<comment type="caution">
    <text evidence="2">The sequence shown here is derived from an EMBL/GenBank/DDBJ whole genome shotgun (WGS) entry which is preliminary data.</text>
</comment>
<keyword evidence="3" id="KW-1185">Reference proteome</keyword>
<feature type="chain" id="PRO_5003495572" evidence="1">
    <location>
        <begin position="32"/>
        <end position="89"/>
    </location>
</feature>
<accession>G7H1M6</accession>
<dbReference type="Proteomes" id="UP000035088">
    <property type="component" value="Unassembled WGS sequence"/>
</dbReference>
<dbReference type="OrthoDB" id="4382007at2"/>
<evidence type="ECO:0000313" key="3">
    <source>
        <dbReference type="Proteomes" id="UP000035088"/>
    </source>
</evidence>
<sequence>MRRLRPCLPRLSAAALAVAATAMLPAVNASAAARPEVGQPCTGAEIGRKVTDKHGRTIICSNYRWQIYTGQRPSHPWADQQRQFFGIAA</sequence>
<feature type="signal peptide" evidence="1">
    <location>
        <begin position="1"/>
        <end position="31"/>
    </location>
</feature>
<proteinExistence type="predicted"/>
<name>G7H1M6_9ACTN</name>
<protein>
    <submittedName>
        <fullName evidence="2">Uncharacterized protein</fullName>
    </submittedName>
</protein>
<dbReference type="EMBL" id="BAEE01000046">
    <property type="protein sequence ID" value="GAB09751.1"/>
    <property type="molecule type" value="Genomic_DNA"/>
</dbReference>
<evidence type="ECO:0000313" key="2">
    <source>
        <dbReference type="EMBL" id="GAB09751.1"/>
    </source>
</evidence>
<keyword evidence="1" id="KW-0732">Signal</keyword>
<gene>
    <name evidence="2" type="ORF">GOARA_046_00200</name>
</gene>
<reference evidence="2 3" key="1">
    <citation type="submission" date="2011-11" db="EMBL/GenBank/DDBJ databases">
        <title>Whole genome shotgun sequence of Gordonia araii NBRC 100433.</title>
        <authorList>
            <person name="Yoshida Y."/>
            <person name="Hosoyama A."/>
            <person name="Tsuchikane K."/>
            <person name="Katsumata H."/>
            <person name="Yamazaki S."/>
            <person name="Fujita N."/>
        </authorList>
    </citation>
    <scope>NUCLEOTIDE SEQUENCE [LARGE SCALE GENOMIC DNA]</scope>
    <source>
        <strain evidence="2 3">NBRC 100433</strain>
    </source>
</reference>
<dbReference type="AlphaFoldDB" id="G7H1M6"/>
<dbReference type="RefSeq" id="WP_007321826.1">
    <property type="nucleotide sequence ID" value="NZ_BAEE01000046.1"/>
</dbReference>